<protein>
    <recommendedName>
        <fullName evidence="1">DUF6874 domain-containing protein</fullName>
    </recommendedName>
</protein>
<comment type="caution">
    <text evidence="2">The sequence shown here is derived from an EMBL/GenBank/DDBJ whole genome shotgun (WGS) entry which is preliminary data.</text>
</comment>
<evidence type="ECO:0000313" key="2">
    <source>
        <dbReference type="EMBL" id="RJF82315.1"/>
    </source>
</evidence>
<accession>A0A418VYX3</accession>
<dbReference type="AlphaFoldDB" id="A0A418VYX3"/>
<evidence type="ECO:0000313" key="3">
    <source>
        <dbReference type="Proteomes" id="UP000283458"/>
    </source>
</evidence>
<reference evidence="2 3" key="1">
    <citation type="submission" date="2018-09" db="EMBL/GenBank/DDBJ databases">
        <authorList>
            <person name="Zhu H."/>
        </authorList>
    </citation>
    <scope>NUCLEOTIDE SEQUENCE [LARGE SCALE GENOMIC DNA]</scope>
    <source>
        <strain evidence="2 3">K2W22B-5</strain>
    </source>
</reference>
<dbReference type="Pfam" id="PF21779">
    <property type="entry name" value="DUF6874"/>
    <property type="match status" value="1"/>
</dbReference>
<gene>
    <name evidence="2" type="ORF">D3877_19940</name>
</gene>
<dbReference type="OrthoDB" id="7225593at2"/>
<proteinExistence type="predicted"/>
<feature type="domain" description="DUF6874" evidence="1">
    <location>
        <begin position="10"/>
        <end position="92"/>
    </location>
</feature>
<sequence>MVKFNARRKDADKITAIVKKVSEVMKKSGGPDVDHLEVRMSLTACHLNGCPLDLDKLAAADDFNLLHDVIGIHRHVSRDTGELTDHFRPRCAARIQQAA</sequence>
<dbReference type="Proteomes" id="UP000283458">
    <property type="component" value="Unassembled WGS sequence"/>
</dbReference>
<name>A0A418VYX3_9PROT</name>
<keyword evidence="3" id="KW-1185">Reference proteome</keyword>
<organism evidence="2 3">
    <name type="scientific">Azospirillum cavernae</name>
    <dbReference type="NCBI Taxonomy" id="2320860"/>
    <lineage>
        <taxon>Bacteria</taxon>
        <taxon>Pseudomonadati</taxon>
        <taxon>Pseudomonadota</taxon>
        <taxon>Alphaproteobacteria</taxon>
        <taxon>Rhodospirillales</taxon>
        <taxon>Azospirillaceae</taxon>
        <taxon>Azospirillum</taxon>
    </lineage>
</organism>
<dbReference type="InterPro" id="IPR049239">
    <property type="entry name" value="DUF6874"/>
</dbReference>
<dbReference type="RefSeq" id="WP_119832397.1">
    <property type="nucleotide sequence ID" value="NZ_QYUL01000002.1"/>
</dbReference>
<evidence type="ECO:0000259" key="1">
    <source>
        <dbReference type="Pfam" id="PF21779"/>
    </source>
</evidence>
<dbReference type="EMBL" id="QYUL01000002">
    <property type="protein sequence ID" value="RJF82315.1"/>
    <property type="molecule type" value="Genomic_DNA"/>
</dbReference>